<dbReference type="EMBL" id="CM046390">
    <property type="protein sequence ID" value="KAI8563535.1"/>
    <property type="molecule type" value="Genomic_DNA"/>
</dbReference>
<reference evidence="1" key="1">
    <citation type="submission" date="2022-02" db="EMBL/GenBank/DDBJ databases">
        <title>Plant Genome Project.</title>
        <authorList>
            <person name="Zhang R.-G."/>
        </authorList>
    </citation>
    <scope>NUCLEOTIDE SEQUENCE</scope>
    <source>
        <strain evidence="1">AT1</strain>
    </source>
</reference>
<name>A0ACC0PDM1_RHOML</name>
<accession>A0ACC0PDM1</accession>
<proteinExistence type="predicted"/>
<protein>
    <submittedName>
        <fullName evidence="1">Uncharacterized protein</fullName>
    </submittedName>
</protein>
<keyword evidence="2" id="KW-1185">Reference proteome</keyword>
<organism evidence="1 2">
    <name type="scientific">Rhododendron molle</name>
    <name type="common">Chinese azalea</name>
    <name type="synonym">Azalea mollis</name>
    <dbReference type="NCBI Taxonomy" id="49168"/>
    <lineage>
        <taxon>Eukaryota</taxon>
        <taxon>Viridiplantae</taxon>
        <taxon>Streptophyta</taxon>
        <taxon>Embryophyta</taxon>
        <taxon>Tracheophyta</taxon>
        <taxon>Spermatophyta</taxon>
        <taxon>Magnoliopsida</taxon>
        <taxon>eudicotyledons</taxon>
        <taxon>Gunneridae</taxon>
        <taxon>Pentapetalae</taxon>
        <taxon>asterids</taxon>
        <taxon>Ericales</taxon>
        <taxon>Ericaceae</taxon>
        <taxon>Ericoideae</taxon>
        <taxon>Rhodoreae</taxon>
        <taxon>Rhododendron</taxon>
    </lineage>
</organism>
<gene>
    <name evidence="1" type="ORF">RHMOL_Rhmol03G0118000</name>
</gene>
<evidence type="ECO:0000313" key="1">
    <source>
        <dbReference type="EMBL" id="KAI8563535.1"/>
    </source>
</evidence>
<evidence type="ECO:0000313" key="2">
    <source>
        <dbReference type="Proteomes" id="UP001062846"/>
    </source>
</evidence>
<sequence length="208" mass="23236">MPPLNVLLPSQPVNSHPSPDADSCRRRSHYAGDQLCLHSHRGSIFHHPSLTNPISEDALDSRLDKKNGQKSVVYLVLNVPSVNVVGRLNPVKATGAKMEVSVTRPVDWHLHLRDGDLLQAVISHSAFHFGRGIIMPNLKPPIKTTTAAISYRESILEAIPTNCDFTPLMTLYLTNTMSPKEIKLASESYLNLCSLQLIESYWCYNWLL</sequence>
<comment type="caution">
    <text evidence="1">The sequence shown here is derived from an EMBL/GenBank/DDBJ whole genome shotgun (WGS) entry which is preliminary data.</text>
</comment>
<dbReference type="Proteomes" id="UP001062846">
    <property type="component" value="Chromosome 3"/>
</dbReference>